<name>A0ABT4X6I8_9BACI</name>
<dbReference type="Gene3D" id="3.40.309.10">
    <property type="entry name" value="Aldehyde Dehydrogenase, Chain A, domain 2"/>
    <property type="match status" value="1"/>
</dbReference>
<evidence type="ECO:0000313" key="7">
    <source>
        <dbReference type="EMBL" id="MDA7027805.1"/>
    </source>
</evidence>
<evidence type="ECO:0000256" key="3">
    <source>
        <dbReference type="PIRNR" id="PIRNR036492"/>
    </source>
</evidence>
<reference evidence="7 8" key="1">
    <citation type="submission" date="2023-01" db="EMBL/GenBank/DDBJ databases">
        <title>Bacillus changyiensis sp. nov., isolated from a coastal deposit.</title>
        <authorList>
            <person name="Xiao G."/>
            <person name="Lai Q."/>
            <person name="Hu Z."/>
            <person name="Shao Z."/>
        </authorList>
    </citation>
    <scope>NUCLEOTIDE SEQUENCE [LARGE SCALE GENOMIC DNA]</scope>
    <source>
        <strain evidence="7 8">CLL-7-23</strain>
    </source>
</reference>
<dbReference type="PANTHER" id="PTHR11699">
    <property type="entry name" value="ALDEHYDE DEHYDROGENASE-RELATED"/>
    <property type="match status" value="1"/>
</dbReference>
<evidence type="ECO:0000256" key="5">
    <source>
        <dbReference type="RuleBase" id="RU003345"/>
    </source>
</evidence>
<evidence type="ECO:0000256" key="1">
    <source>
        <dbReference type="ARBA" id="ARBA00009986"/>
    </source>
</evidence>
<comment type="caution">
    <text evidence="7">The sequence shown here is derived from an EMBL/GenBank/DDBJ whole genome shotgun (WGS) entry which is preliminary data.</text>
</comment>
<gene>
    <name evidence="7" type="ORF">PJ311_14585</name>
</gene>
<sequence>MSSLTMQVSKKLESFLEGTKKLYINGEFVPSTLNKTFETPNPATGETLATLYEAGVEDVDKAVKAARKAFDHGEWRTMDPAERSRLMYKLADLMEEHKIELAQLETLDNGKPISETTVADLPLSIEHMRYYAGWVTKITGQTIPVNGSYFNYTRHEPVGVVGQIIPWNFPLLMAMWKMGAALATGCTIVLKPAEQTPLSALYLAELIDQAGFPKGVINIIPGFGETAGEALTSHDLVDKLAFTGSTEIGKKIMEKASKTLKRVTLELGGKSPNIILPDADLNKAIPGALAGVMFNQGQVCSAGSRVFIQKDHYDKVVEEMVSYSKSMRQGAGLHEDTQLGPLVSKEQHERVLSYIEKGSLEGAKIATGGTCPYEQGYFVSPTVFSHVDDDMTIAKEEIFGPVLAAIPYDTIDEVIERANGTEYGLAAGVWTENLKNAHHIADRLQAGTVWVNCYNVFDAASPFGGYKQSGLGREMGSYALNNYTEVKSVWINLGQ</sequence>
<evidence type="ECO:0000313" key="8">
    <source>
        <dbReference type="Proteomes" id="UP001211894"/>
    </source>
</evidence>
<dbReference type="InterPro" id="IPR016161">
    <property type="entry name" value="Ald_DH/histidinol_DH"/>
</dbReference>
<dbReference type="Pfam" id="PF00171">
    <property type="entry name" value="Aldedh"/>
    <property type="match status" value="1"/>
</dbReference>
<dbReference type="RefSeq" id="WP_271341627.1">
    <property type="nucleotide sequence ID" value="NZ_JAQKAB010000010.1"/>
</dbReference>
<dbReference type="SUPFAM" id="SSF53720">
    <property type="entry name" value="ALDH-like"/>
    <property type="match status" value="1"/>
</dbReference>
<dbReference type="Proteomes" id="UP001211894">
    <property type="component" value="Unassembled WGS sequence"/>
</dbReference>
<dbReference type="InterPro" id="IPR012394">
    <property type="entry name" value="Aldehyde_DH_NAD(P)"/>
</dbReference>
<comment type="similarity">
    <text evidence="1 3 5">Belongs to the aldehyde dehydrogenase family.</text>
</comment>
<evidence type="ECO:0000256" key="2">
    <source>
        <dbReference type="ARBA" id="ARBA00023002"/>
    </source>
</evidence>
<evidence type="ECO:0000256" key="4">
    <source>
        <dbReference type="PROSITE-ProRule" id="PRU10007"/>
    </source>
</evidence>
<dbReference type="EMBL" id="JAQKAB010000010">
    <property type="protein sequence ID" value="MDA7027805.1"/>
    <property type="molecule type" value="Genomic_DNA"/>
</dbReference>
<dbReference type="PIRSF" id="PIRSF036492">
    <property type="entry name" value="ALDH"/>
    <property type="match status" value="1"/>
</dbReference>
<dbReference type="InterPro" id="IPR015590">
    <property type="entry name" value="Aldehyde_DH_dom"/>
</dbReference>
<dbReference type="PROSITE" id="PS00687">
    <property type="entry name" value="ALDEHYDE_DEHYDR_GLU"/>
    <property type="match status" value="1"/>
</dbReference>
<protein>
    <recommendedName>
        <fullName evidence="3">Aldehyde dehydrogenase</fullName>
    </recommendedName>
</protein>
<keyword evidence="2 3" id="KW-0560">Oxidoreductase</keyword>
<keyword evidence="8" id="KW-1185">Reference proteome</keyword>
<feature type="active site" evidence="4">
    <location>
        <position position="266"/>
    </location>
</feature>
<dbReference type="Gene3D" id="3.40.605.10">
    <property type="entry name" value="Aldehyde Dehydrogenase, Chain A, domain 1"/>
    <property type="match status" value="1"/>
</dbReference>
<proteinExistence type="inferred from homology"/>
<dbReference type="InterPro" id="IPR016162">
    <property type="entry name" value="Ald_DH_N"/>
</dbReference>
<dbReference type="InterPro" id="IPR029510">
    <property type="entry name" value="Ald_DH_CS_GLU"/>
</dbReference>
<dbReference type="CDD" id="cd07091">
    <property type="entry name" value="ALDH_F1-2_Ald2-like"/>
    <property type="match status" value="1"/>
</dbReference>
<feature type="domain" description="Aldehyde dehydrogenase" evidence="6">
    <location>
        <begin position="29"/>
        <end position="489"/>
    </location>
</feature>
<dbReference type="InterPro" id="IPR016163">
    <property type="entry name" value="Ald_DH_C"/>
</dbReference>
<accession>A0ABT4X6I8</accession>
<evidence type="ECO:0000259" key="6">
    <source>
        <dbReference type="Pfam" id="PF00171"/>
    </source>
</evidence>
<organism evidence="7 8">
    <name type="scientific">Bacillus changyiensis</name>
    <dbReference type="NCBI Taxonomy" id="3004103"/>
    <lineage>
        <taxon>Bacteria</taxon>
        <taxon>Bacillati</taxon>
        <taxon>Bacillota</taxon>
        <taxon>Bacilli</taxon>
        <taxon>Bacillales</taxon>
        <taxon>Bacillaceae</taxon>
        <taxon>Bacillus</taxon>
    </lineage>
</organism>